<name>A0A852T0L4_9MICO</name>
<protein>
    <submittedName>
        <fullName evidence="2">Uncharacterized protein</fullName>
    </submittedName>
</protein>
<feature type="chain" id="PRO_5032308953" evidence="1">
    <location>
        <begin position="24"/>
        <end position="104"/>
    </location>
</feature>
<accession>A0A852T0L4</accession>
<sequence>MLIVLACCVVIAGVVTVFVQVHAATADWWPRAIPTRVQYDDRDFTCGDDPRRDDVGPDALKGLEPRGRTIGGGVIYAPGGFDLPDGIVVSADGELRACPLSGGT</sequence>
<reference evidence="2 3" key="1">
    <citation type="submission" date="2020-07" db="EMBL/GenBank/DDBJ databases">
        <title>Sequencing the genomes of 1000 actinobacteria strains.</title>
        <authorList>
            <person name="Klenk H.-P."/>
        </authorList>
    </citation>
    <scope>NUCLEOTIDE SEQUENCE [LARGE SCALE GENOMIC DNA]</scope>
    <source>
        <strain evidence="2 3">DSM 23871</strain>
    </source>
</reference>
<dbReference type="RefSeq" id="WP_179457098.1">
    <property type="nucleotide sequence ID" value="NZ_BAAAPX010000001.1"/>
</dbReference>
<dbReference type="EMBL" id="JACCBJ010000001">
    <property type="protein sequence ID" value="NYD75058.1"/>
    <property type="molecule type" value="Genomic_DNA"/>
</dbReference>
<evidence type="ECO:0000313" key="3">
    <source>
        <dbReference type="Proteomes" id="UP000589620"/>
    </source>
</evidence>
<feature type="signal peptide" evidence="1">
    <location>
        <begin position="1"/>
        <end position="23"/>
    </location>
</feature>
<organism evidence="2 3">
    <name type="scientific">Leifsonia soli</name>
    <dbReference type="NCBI Taxonomy" id="582665"/>
    <lineage>
        <taxon>Bacteria</taxon>
        <taxon>Bacillati</taxon>
        <taxon>Actinomycetota</taxon>
        <taxon>Actinomycetes</taxon>
        <taxon>Micrococcales</taxon>
        <taxon>Microbacteriaceae</taxon>
        <taxon>Leifsonia</taxon>
    </lineage>
</organism>
<keyword evidence="3" id="KW-1185">Reference proteome</keyword>
<keyword evidence="1" id="KW-0732">Signal</keyword>
<dbReference type="Proteomes" id="UP000589620">
    <property type="component" value="Unassembled WGS sequence"/>
</dbReference>
<dbReference type="AlphaFoldDB" id="A0A852T0L4"/>
<comment type="caution">
    <text evidence="2">The sequence shown here is derived from an EMBL/GenBank/DDBJ whole genome shotgun (WGS) entry which is preliminary data.</text>
</comment>
<proteinExistence type="predicted"/>
<evidence type="ECO:0000313" key="2">
    <source>
        <dbReference type="EMBL" id="NYD75058.1"/>
    </source>
</evidence>
<gene>
    <name evidence="2" type="ORF">BJ963_002577</name>
</gene>
<evidence type="ECO:0000256" key="1">
    <source>
        <dbReference type="SAM" id="SignalP"/>
    </source>
</evidence>